<sequence>MFLQGGCCYHLSLSLLFLVLACSFYPRPLFANATELLYDVVSYGAKGDGRTDDTDAFLKAWEAACSAHTPDDLQKQTPVLYVPKGKTFLLQRLQFNGPCTSSSIHVQISGTLMAPKSLESWKAGCQDEWIGFERVNNLKIDGGGRIYGNGPIWWDSENFRRMLKLHACDNLQLHHLEFVDSPKNHLSIGGSKGADISNLHMIAPGESPNTDGINLAGVSDIHVYDSNIGTGDDCFALNGGCSRINITNVYCGPGHGISIGSLGKDGLTETVEEIYISNCTLNGTQNGVRIKTWPGGRGHAKKITFHDIVMLDSYNPIIIDQDYCNGKAKCNPGSTAVEIRDITYSDIRGTSRLPSAVSLNCSTVGDGCKNIVMDNIHLETTGKDFDGKLVYATCINAQGTARDVVPPVKCLSSHEPLVF</sequence>
<evidence type="ECO:0000256" key="7">
    <source>
        <dbReference type="ARBA" id="ARBA00023316"/>
    </source>
</evidence>
<dbReference type="PROSITE" id="PS00502">
    <property type="entry name" value="POLYGALACTURONASE"/>
    <property type="match status" value="1"/>
</dbReference>
<dbReference type="SMART" id="SM00710">
    <property type="entry name" value="PbH1"/>
    <property type="match status" value="7"/>
</dbReference>
<evidence type="ECO:0000256" key="6">
    <source>
        <dbReference type="ARBA" id="ARBA00023295"/>
    </source>
</evidence>
<accession>A0A7N0VID9</accession>
<dbReference type="InterPro" id="IPR000743">
    <property type="entry name" value="Glyco_hydro_28"/>
</dbReference>
<dbReference type="EnsemblPlants" id="Kaladp0921s0009.1.v1.1">
    <property type="protein sequence ID" value="Kaladp0921s0009.1.v1.1"/>
    <property type="gene ID" value="Kaladp0921s0009.v1.1"/>
</dbReference>
<dbReference type="SUPFAM" id="SSF51126">
    <property type="entry name" value="Pectin lyase-like"/>
    <property type="match status" value="1"/>
</dbReference>
<evidence type="ECO:0000256" key="4">
    <source>
        <dbReference type="ARBA" id="ARBA00022525"/>
    </source>
</evidence>
<evidence type="ECO:0000256" key="5">
    <source>
        <dbReference type="ARBA" id="ARBA00022801"/>
    </source>
</evidence>
<keyword evidence="3" id="KW-0134">Cell wall</keyword>
<feature type="active site" evidence="8">
    <location>
        <position position="255"/>
    </location>
</feature>
<evidence type="ECO:0000256" key="2">
    <source>
        <dbReference type="ARBA" id="ARBA00008834"/>
    </source>
</evidence>
<feature type="chain" id="PRO_5029738671" description="Polygalacturonase" evidence="10">
    <location>
        <begin position="22"/>
        <end position="419"/>
    </location>
</feature>
<proteinExistence type="inferred from homology"/>
<evidence type="ECO:0000256" key="8">
    <source>
        <dbReference type="PROSITE-ProRule" id="PRU10052"/>
    </source>
</evidence>
<dbReference type="PANTHER" id="PTHR31375">
    <property type="match status" value="1"/>
</dbReference>
<dbReference type="InterPro" id="IPR011050">
    <property type="entry name" value="Pectin_lyase_fold/virulence"/>
</dbReference>
<feature type="signal peptide" evidence="10">
    <location>
        <begin position="1"/>
        <end position="21"/>
    </location>
</feature>
<organism evidence="11 12">
    <name type="scientific">Kalanchoe fedtschenkoi</name>
    <name type="common">Lavender scallops</name>
    <name type="synonym">South American air plant</name>
    <dbReference type="NCBI Taxonomy" id="63787"/>
    <lineage>
        <taxon>Eukaryota</taxon>
        <taxon>Viridiplantae</taxon>
        <taxon>Streptophyta</taxon>
        <taxon>Embryophyta</taxon>
        <taxon>Tracheophyta</taxon>
        <taxon>Spermatophyta</taxon>
        <taxon>Magnoliopsida</taxon>
        <taxon>eudicotyledons</taxon>
        <taxon>Gunneridae</taxon>
        <taxon>Pentapetalae</taxon>
        <taxon>Saxifragales</taxon>
        <taxon>Crassulaceae</taxon>
        <taxon>Kalanchoe</taxon>
    </lineage>
</organism>
<dbReference type="Gene3D" id="2.160.20.10">
    <property type="entry name" value="Single-stranded right-handed beta-helix, Pectin lyase-like"/>
    <property type="match status" value="1"/>
</dbReference>
<dbReference type="GO" id="GO:0005975">
    <property type="term" value="P:carbohydrate metabolic process"/>
    <property type="evidence" value="ECO:0007669"/>
    <property type="project" value="InterPro"/>
</dbReference>
<evidence type="ECO:0008006" key="13">
    <source>
        <dbReference type="Google" id="ProtNLM"/>
    </source>
</evidence>
<reference evidence="11" key="1">
    <citation type="submission" date="2021-01" db="UniProtKB">
        <authorList>
            <consortium name="EnsemblPlants"/>
        </authorList>
    </citation>
    <scope>IDENTIFICATION</scope>
</reference>
<evidence type="ECO:0000313" key="11">
    <source>
        <dbReference type="EnsemblPlants" id="Kaladp0921s0009.1.v1.1"/>
    </source>
</evidence>
<comment type="similarity">
    <text evidence="2 9">Belongs to the glycosyl hydrolase 28 family.</text>
</comment>
<keyword evidence="4" id="KW-0964">Secreted</keyword>
<dbReference type="GO" id="GO:0004650">
    <property type="term" value="F:polygalacturonase activity"/>
    <property type="evidence" value="ECO:0007669"/>
    <property type="project" value="InterPro"/>
</dbReference>
<evidence type="ECO:0000256" key="3">
    <source>
        <dbReference type="ARBA" id="ARBA00022512"/>
    </source>
</evidence>
<evidence type="ECO:0000313" key="12">
    <source>
        <dbReference type="Proteomes" id="UP000594263"/>
    </source>
</evidence>
<dbReference type="InterPro" id="IPR012334">
    <property type="entry name" value="Pectin_lyas_fold"/>
</dbReference>
<comment type="subcellular location">
    <subcellularLocation>
        <location evidence="1">Secreted</location>
        <location evidence="1">Cell wall</location>
    </subcellularLocation>
</comment>
<evidence type="ECO:0000256" key="1">
    <source>
        <dbReference type="ARBA" id="ARBA00004191"/>
    </source>
</evidence>
<keyword evidence="12" id="KW-1185">Reference proteome</keyword>
<dbReference type="Gramene" id="Kaladp0921s0009.1.v1.1">
    <property type="protein sequence ID" value="Kaladp0921s0009.1.v1.1"/>
    <property type="gene ID" value="Kaladp0921s0009.v1.1"/>
</dbReference>
<evidence type="ECO:0000256" key="9">
    <source>
        <dbReference type="RuleBase" id="RU361169"/>
    </source>
</evidence>
<name>A0A7N0VID9_KALFE</name>
<dbReference type="AlphaFoldDB" id="A0A7N0VID9"/>
<keyword evidence="5 9" id="KW-0378">Hydrolase</keyword>
<dbReference type="Proteomes" id="UP000594263">
    <property type="component" value="Unplaced"/>
</dbReference>
<protein>
    <recommendedName>
        <fullName evidence="13">Polygalacturonase</fullName>
    </recommendedName>
</protein>
<dbReference type="GO" id="GO:0071555">
    <property type="term" value="P:cell wall organization"/>
    <property type="evidence" value="ECO:0007669"/>
    <property type="project" value="UniProtKB-KW"/>
</dbReference>
<dbReference type="OMA" id="SKVTYCK"/>
<dbReference type="Pfam" id="PF00295">
    <property type="entry name" value="Glyco_hydro_28"/>
    <property type="match status" value="1"/>
</dbReference>
<dbReference type="InterPro" id="IPR006626">
    <property type="entry name" value="PbH1"/>
</dbReference>
<keyword evidence="6 9" id="KW-0326">Glycosidase</keyword>
<keyword evidence="10" id="KW-0732">Signal</keyword>
<evidence type="ECO:0000256" key="10">
    <source>
        <dbReference type="SAM" id="SignalP"/>
    </source>
</evidence>
<keyword evidence="7" id="KW-0961">Cell wall biogenesis/degradation</keyword>